<dbReference type="AlphaFoldDB" id="A0A931M1K6"/>
<name>A0A931M1K6_FIMGI</name>
<sequence>MALNDTKHLTLRLPLETYEQVSMRKHRSLTGYIVEAVEEKLARDREEELRLGFASLAGTADDDSAAWIGAQRGSMGEVDA</sequence>
<dbReference type="Proteomes" id="UP000727962">
    <property type="component" value="Unassembled WGS sequence"/>
</dbReference>
<organism evidence="1 2">
    <name type="scientific">Fimbriimonas ginsengisoli</name>
    <dbReference type="NCBI Taxonomy" id="1005039"/>
    <lineage>
        <taxon>Bacteria</taxon>
        <taxon>Bacillati</taxon>
        <taxon>Armatimonadota</taxon>
        <taxon>Fimbriimonadia</taxon>
        <taxon>Fimbriimonadales</taxon>
        <taxon>Fimbriimonadaceae</taxon>
        <taxon>Fimbriimonas</taxon>
    </lineage>
</organism>
<proteinExistence type="predicted"/>
<protein>
    <submittedName>
        <fullName evidence="1">Uncharacterized protein</fullName>
    </submittedName>
</protein>
<gene>
    <name evidence="1" type="ORF">HYR64_09300</name>
</gene>
<accession>A0A931M1K6</accession>
<reference evidence="1" key="1">
    <citation type="submission" date="2020-07" db="EMBL/GenBank/DDBJ databases">
        <title>Huge and variable diversity of episymbiotic CPR bacteria and DPANN archaea in groundwater ecosystems.</title>
        <authorList>
            <person name="He C.Y."/>
            <person name="Keren R."/>
            <person name="Whittaker M."/>
            <person name="Farag I.F."/>
            <person name="Doudna J."/>
            <person name="Cate J.H.D."/>
            <person name="Banfield J.F."/>
        </authorList>
    </citation>
    <scope>NUCLEOTIDE SEQUENCE</scope>
    <source>
        <strain evidence="1">NC_groundwater_17_Pr7_B-0.1um_64_12</strain>
    </source>
</reference>
<evidence type="ECO:0000313" key="2">
    <source>
        <dbReference type="Proteomes" id="UP000727962"/>
    </source>
</evidence>
<comment type="caution">
    <text evidence="1">The sequence shown here is derived from an EMBL/GenBank/DDBJ whole genome shotgun (WGS) entry which is preliminary data.</text>
</comment>
<evidence type="ECO:0000313" key="1">
    <source>
        <dbReference type="EMBL" id="MBI1757286.1"/>
    </source>
</evidence>
<dbReference type="EMBL" id="JACOSL010000058">
    <property type="protein sequence ID" value="MBI1757286.1"/>
    <property type="molecule type" value="Genomic_DNA"/>
</dbReference>